<protein>
    <submittedName>
        <fullName evidence="4">Uncharacterized protein</fullName>
    </submittedName>
</protein>
<feature type="compositionally biased region" description="Basic residues" evidence="2">
    <location>
        <begin position="131"/>
        <end position="151"/>
    </location>
</feature>
<dbReference type="RefSeq" id="WP_186987580.1">
    <property type="nucleotide sequence ID" value="NZ_CP052909.1"/>
</dbReference>
<dbReference type="KEGG" id="alti:ALE3EI_1393"/>
<name>A0A7G8PUD9_9FLAO</name>
<keyword evidence="5" id="KW-1185">Reference proteome</keyword>
<gene>
    <name evidence="4" type="ORF">ALE3EI_1393</name>
</gene>
<evidence type="ECO:0000256" key="1">
    <source>
        <dbReference type="SAM" id="Coils"/>
    </source>
</evidence>
<evidence type="ECO:0000256" key="3">
    <source>
        <dbReference type="SAM" id="SignalP"/>
    </source>
</evidence>
<proteinExistence type="predicted"/>
<dbReference type="EMBL" id="CP052909">
    <property type="protein sequence ID" value="QNJ97955.1"/>
    <property type="molecule type" value="Genomic_DNA"/>
</dbReference>
<evidence type="ECO:0000313" key="5">
    <source>
        <dbReference type="Proteomes" id="UP000515514"/>
    </source>
</evidence>
<dbReference type="Gene3D" id="1.20.120.1490">
    <property type="match status" value="1"/>
</dbReference>
<evidence type="ECO:0000313" key="4">
    <source>
        <dbReference type="EMBL" id="QNJ97955.1"/>
    </source>
</evidence>
<feature type="coiled-coil region" evidence="1">
    <location>
        <begin position="60"/>
        <end position="94"/>
    </location>
</feature>
<sequence>MKKKILVLMGLMCFIVAQAQQGNDDTNEGRKGHHNKMANLTPDQAAELSTKKLTLALDLSEAQQQQVKVLELERAKKNQEMRKMKESKKELTEKERFQYKSDRMDAQIALKAKMKDILTPDQYKKWENLSQKRRGKPHRAKKGQHPQKKQG</sequence>
<feature type="signal peptide" evidence="3">
    <location>
        <begin position="1"/>
        <end position="19"/>
    </location>
</feature>
<feature type="chain" id="PRO_5028885019" evidence="3">
    <location>
        <begin position="20"/>
        <end position="151"/>
    </location>
</feature>
<dbReference type="Proteomes" id="UP000515514">
    <property type="component" value="Chromosome"/>
</dbReference>
<dbReference type="AlphaFoldDB" id="A0A7G8PUD9"/>
<keyword evidence="3" id="KW-0732">Signal</keyword>
<organism evidence="4 5">
    <name type="scientific">Constantimarinum furrinae</name>
    <dbReference type="NCBI Taxonomy" id="2562285"/>
    <lineage>
        <taxon>Bacteria</taxon>
        <taxon>Pseudomonadati</taxon>
        <taxon>Bacteroidota</taxon>
        <taxon>Flavobacteriia</taxon>
        <taxon>Flavobacteriales</taxon>
        <taxon>Flavobacteriaceae</taxon>
        <taxon>Altibacter/Constantimarinum group</taxon>
        <taxon>Constantimarinum</taxon>
    </lineage>
</organism>
<evidence type="ECO:0000256" key="2">
    <source>
        <dbReference type="SAM" id="MobiDB-lite"/>
    </source>
</evidence>
<accession>A0A7G8PUD9</accession>
<reference evidence="4 5" key="1">
    <citation type="submission" date="2020-04" db="EMBL/GenBank/DDBJ databases">
        <title>Genome sequence of Altibacter aquimarinus strain ALE3EI.</title>
        <authorList>
            <person name="Oh H.-M."/>
            <person name="Jang D."/>
        </authorList>
    </citation>
    <scope>NUCLEOTIDE SEQUENCE [LARGE SCALE GENOMIC DNA]</scope>
    <source>
        <strain evidence="4 5">ALE3EI</strain>
    </source>
</reference>
<keyword evidence="1" id="KW-0175">Coiled coil</keyword>
<feature type="region of interest" description="Disordered" evidence="2">
    <location>
        <begin position="119"/>
        <end position="151"/>
    </location>
</feature>